<reference evidence="2 3" key="1">
    <citation type="submission" date="2008-06" db="EMBL/GenBank/DDBJ databases">
        <title>Complete sequence of Chloroherpeton thalassium ATCC 35110.</title>
        <authorList>
            <consortium name="US DOE Joint Genome Institute"/>
            <person name="Lucas S."/>
            <person name="Copeland A."/>
            <person name="Lapidus A."/>
            <person name="Glavina del Rio T."/>
            <person name="Dalin E."/>
            <person name="Tice H."/>
            <person name="Bruce D."/>
            <person name="Goodwin L."/>
            <person name="Pitluck S."/>
            <person name="Schmutz J."/>
            <person name="Larimer F."/>
            <person name="Land M."/>
            <person name="Hauser L."/>
            <person name="Kyrpides N."/>
            <person name="Mikhailova N."/>
            <person name="Liu Z."/>
            <person name="Li T."/>
            <person name="Zhao F."/>
            <person name="Overmann J."/>
            <person name="Bryant D.A."/>
            <person name="Richardson P."/>
        </authorList>
    </citation>
    <scope>NUCLEOTIDE SEQUENCE [LARGE SCALE GENOMIC DNA]</scope>
    <source>
        <strain evidence="3">ATCC 35110 / GB-78</strain>
    </source>
</reference>
<dbReference type="PANTHER" id="PTHR43179">
    <property type="entry name" value="RHAMNOSYLTRANSFERASE WBBL"/>
    <property type="match status" value="1"/>
</dbReference>
<evidence type="ECO:0000259" key="1">
    <source>
        <dbReference type="Pfam" id="PF00535"/>
    </source>
</evidence>
<dbReference type="CAZy" id="GT2">
    <property type="family name" value="Glycosyltransferase Family 2"/>
</dbReference>
<dbReference type="STRING" id="517418.Ctha_2072"/>
<dbReference type="InterPro" id="IPR001173">
    <property type="entry name" value="Glyco_trans_2-like"/>
</dbReference>
<dbReference type="RefSeq" id="WP_012500607.1">
    <property type="nucleotide sequence ID" value="NC_011026.1"/>
</dbReference>
<dbReference type="GO" id="GO:0016740">
    <property type="term" value="F:transferase activity"/>
    <property type="evidence" value="ECO:0007669"/>
    <property type="project" value="UniProtKB-KW"/>
</dbReference>
<dbReference type="eggNOG" id="COG1216">
    <property type="taxonomic scope" value="Bacteria"/>
</dbReference>
<dbReference type="SUPFAM" id="SSF53448">
    <property type="entry name" value="Nucleotide-diphospho-sugar transferases"/>
    <property type="match status" value="1"/>
</dbReference>
<accession>B3QVC4</accession>
<dbReference type="AlphaFoldDB" id="B3QVC4"/>
<name>B3QVC4_CHLT3</name>
<dbReference type="PANTHER" id="PTHR43179:SF10">
    <property type="entry name" value="GLYCOSYL TRANSFERASE"/>
    <property type="match status" value="1"/>
</dbReference>
<dbReference type="KEGG" id="cts:Ctha_2072"/>
<gene>
    <name evidence="2" type="ordered locus">Ctha_2072</name>
</gene>
<keyword evidence="3" id="KW-1185">Reference proteome</keyword>
<dbReference type="Gene3D" id="3.90.550.10">
    <property type="entry name" value="Spore Coat Polysaccharide Biosynthesis Protein SpsA, Chain A"/>
    <property type="match status" value="1"/>
</dbReference>
<dbReference type="CDD" id="cd04186">
    <property type="entry name" value="GT_2_like_c"/>
    <property type="match status" value="1"/>
</dbReference>
<proteinExistence type="predicted"/>
<dbReference type="EMBL" id="CP001100">
    <property type="protein sequence ID" value="ACF14524.1"/>
    <property type="molecule type" value="Genomic_DNA"/>
</dbReference>
<sequence length="273" mass="32411">MKISGSVVLFHNKKEEVLKSIRSFLNTELDAKIYLLDNSFVDDLKELSAYDQRIVYTFNNINLGYGSAHNIAIKKSISDDVHYHLVLNPDVYFERGVLEKLISFMEKNKDIANVMPNILYPDGSTQYLCKLLPSPVDLIFRRFIPLKAWKEKRNNMYELRFTDYKNIMNVPSLSGCFMFLRIEALKKVGIFDENIFMYLEDVDLNRRLHQKYKTVFYPAASVYHAYGKESYKNKKLLMYHIRSAIYYFNKWGWFFDSERKFINRRTLNVISNE</sequence>
<feature type="domain" description="Glycosyltransferase 2-like" evidence="1">
    <location>
        <begin position="7"/>
        <end position="188"/>
    </location>
</feature>
<evidence type="ECO:0000313" key="3">
    <source>
        <dbReference type="Proteomes" id="UP000001208"/>
    </source>
</evidence>
<dbReference type="OrthoDB" id="9771846at2"/>
<dbReference type="InterPro" id="IPR029044">
    <property type="entry name" value="Nucleotide-diphossugar_trans"/>
</dbReference>
<protein>
    <submittedName>
        <fullName evidence="2">Glycosyl transferase family 2</fullName>
    </submittedName>
</protein>
<dbReference type="Proteomes" id="UP000001208">
    <property type="component" value="Chromosome"/>
</dbReference>
<dbReference type="Pfam" id="PF00535">
    <property type="entry name" value="Glycos_transf_2"/>
    <property type="match status" value="1"/>
</dbReference>
<organism evidence="2 3">
    <name type="scientific">Chloroherpeton thalassium (strain ATCC 35110 / GB-78)</name>
    <dbReference type="NCBI Taxonomy" id="517418"/>
    <lineage>
        <taxon>Bacteria</taxon>
        <taxon>Pseudomonadati</taxon>
        <taxon>Chlorobiota</taxon>
        <taxon>Chlorobiia</taxon>
        <taxon>Chlorobiales</taxon>
        <taxon>Chloroherpetonaceae</taxon>
        <taxon>Chloroherpeton</taxon>
    </lineage>
</organism>
<evidence type="ECO:0000313" key="2">
    <source>
        <dbReference type="EMBL" id="ACF14524.1"/>
    </source>
</evidence>
<keyword evidence="2" id="KW-0808">Transferase</keyword>
<dbReference type="HOGENOM" id="CLU_023845_0_4_10"/>